<proteinExistence type="predicted"/>
<dbReference type="AlphaFoldDB" id="A0A371GY49"/>
<evidence type="ECO:0000313" key="1">
    <source>
        <dbReference type="EMBL" id="RDX95480.1"/>
    </source>
</evidence>
<evidence type="ECO:0000313" key="2">
    <source>
        <dbReference type="Proteomes" id="UP000257109"/>
    </source>
</evidence>
<feature type="non-terminal residue" evidence="1">
    <location>
        <position position="1"/>
    </location>
</feature>
<dbReference type="EMBL" id="QJKJ01004116">
    <property type="protein sequence ID" value="RDX95480.1"/>
    <property type="molecule type" value="Genomic_DNA"/>
</dbReference>
<comment type="caution">
    <text evidence="1">The sequence shown here is derived from an EMBL/GenBank/DDBJ whole genome shotgun (WGS) entry which is preliminary data.</text>
</comment>
<name>A0A371GY49_MUCPR</name>
<dbReference type="Proteomes" id="UP000257109">
    <property type="component" value="Unassembled WGS sequence"/>
</dbReference>
<accession>A0A371GY49</accession>
<reference evidence="1" key="1">
    <citation type="submission" date="2018-05" db="EMBL/GenBank/DDBJ databases">
        <title>Draft genome of Mucuna pruriens seed.</title>
        <authorList>
            <person name="Nnadi N.E."/>
            <person name="Vos R."/>
            <person name="Hasami M.H."/>
            <person name="Devisetty U.K."/>
            <person name="Aguiy J.C."/>
        </authorList>
    </citation>
    <scope>NUCLEOTIDE SEQUENCE [LARGE SCALE GENOMIC DNA]</scope>
    <source>
        <strain evidence="1">JCA_2017</strain>
    </source>
</reference>
<sequence length="121" mass="13615">MDDALATLSAMLQENQDKEMTIQIEEAEINGKPWYHDIKEYLKKEDYPLGATENDKWTLRRLATSFFLSGVVLYKRSADSTLLCYVDGQEAQDIMEEVHGGAFGTHANGHALACKILRAGY</sequence>
<gene>
    <name evidence="1" type="ORF">CR513_21995</name>
</gene>
<keyword evidence="2" id="KW-1185">Reference proteome</keyword>
<dbReference type="PANTHER" id="PTHR48475">
    <property type="entry name" value="RIBONUCLEASE H"/>
    <property type="match status" value="1"/>
</dbReference>
<dbReference type="OrthoDB" id="654211at2759"/>
<organism evidence="1 2">
    <name type="scientific">Mucuna pruriens</name>
    <name type="common">Velvet bean</name>
    <name type="synonym">Dolichos pruriens</name>
    <dbReference type="NCBI Taxonomy" id="157652"/>
    <lineage>
        <taxon>Eukaryota</taxon>
        <taxon>Viridiplantae</taxon>
        <taxon>Streptophyta</taxon>
        <taxon>Embryophyta</taxon>
        <taxon>Tracheophyta</taxon>
        <taxon>Spermatophyta</taxon>
        <taxon>Magnoliopsida</taxon>
        <taxon>eudicotyledons</taxon>
        <taxon>Gunneridae</taxon>
        <taxon>Pentapetalae</taxon>
        <taxon>rosids</taxon>
        <taxon>fabids</taxon>
        <taxon>Fabales</taxon>
        <taxon>Fabaceae</taxon>
        <taxon>Papilionoideae</taxon>
        <taxon>50 kb inversion clade</taxon>
        <taxon>NPAAA clade</taxon>
        <taxon>indigoferoid/millettioid clade</taxon>
        <taxon>Phaseoleae</taxon>
        <taxon>Mucuna</taxon>
    </lineage>
</organism>
<protein>
    <submittedName>
        <fullName evidence="1">Uncharacterized protein</fullName>
    </submittedName>
</protein>
<dbReference type="PANTHER" id="PTHR48475:SF1">
    <property type="entry name" value="RNASE H TYPE-1 DOMAIN-CONTAINING PROTEIN"/>
    <property type="match status" value="1"/>
</dbReference>